<dbReference type="STRING" id="4432.A0A1U8Q8Z7"/>
<name>A0A1U8Q8Z7_NELNU</name>
<dbReference type="OrthoDB" id="414945at2759"/>
<accession>A0A1U8Q8Z7</accession>
<evidence type="ECO:0000313" key="3">
    <source>
        <dbReference type="RefSeq" id="XP_019054560.1"/>
    </source>
</evidence>
<gene>
    <name evidence="3" type="primary">LOC109115227</name>
</gene>
<dbReference type="PANTHER" id="PTHR11439:SF511">
    <property type="match status" value="1"/>
</dbReference>
<dbReference type="InterPro" id="IPR013103">
    <property type="entry name" value="RVT_2"/>
</dbReference>
<keyword evidence="2" id="KW-1185">Reference proteome</keyword>
<dbReference type="RefSeq" id="XP_019054560.1">
    <property type="nucleotide sequence ID" value="XM_019199015.1"/>
</dbReference>
<dbReference type="AlphaFoldDB" id="A0A1U8Q8Z7"/>
<proteinExistence type="predicted"/>
<protein>
    <submittedName>
        <fullName evidence="3">Uncharacterized protein LOC109115227</fullName>
    </submittedName>
</protein>
<dbReference type="GeneID" id="109115227"/>
<dbReference type="SUPFAM" id="SSF56672">
    <property type="entry name" value="DNA/RNA polymerases"/>
    <property type="match status" value="1"/>
</dbReference>
<evidence type="ECO:0000259" key="1">
    <source>
        <dbReference type="Pfam" id="PF07727"/>
    </source>
</evidence>
<evidence type="ECO:0000313" key="2">
    <source>
        <dbReference type="Proteomes" id="UP000189703"/>
    </source>
</evidence>
<dbReference type="CDD" id="cd09272">
    <property type="entry name" value="RNase_HI_RT_Ty1"/>
    <property type="match status" value="1"/>
</dbReference>
<reference evidence="3" key="1">
    <citation type="submission" date="2025-08" db="UniProtKB">
        <authorList>
            <consortium name="RefSeq"/>
        </authorList>
    </citation>
    <scope>IDENTIFICATION</scope>
</reference>
<feature type="domain" description="Reverse transcriptase Ty1/copia-type" evidence="1">
    <location>
        <begin position="1"/>
        <end position="145"/>
    </location>
</feature>
<organism evidence="2 3">
    <name type="scientific">Nelumbo nucifera</name>
    <name type="common">Sacred lotus</name>
    <dbReference type="NCBI Taxonomy" id="4432"/>
    <lineage>
        <taxon>Eukaryota</taxon>
        <taxon>Viridiplantae</taxon>
        <taxon>Streptophyta</taxon>
        <taxon>Embryophyta</taxon>
        <taxon>Tracheophyta</taxon>
        <taxon>Spermatophyta</taxon>
        <taxon>Magnoliopsida</taxon>
        <taxon>Proteales</taxon>
        <taxon>Nelumbonaceae</taxon>
        <taxon>Nelumbo</taxon>
    </lineage>
</organism>
<dbReference type="Pfam" id="PF07727">
    <property type="entry name" value="RVT_2"/>
    <property type="match status" value="1"/>
</dbReference>
<dbReference type="PANTHER" id="PTHR11439">
    <property type="entry name" value="GAG-POL-RELATED RETROTRANSPOSON"/>
    <property type="match status" value="1"/>
</dbReference>
<dbReference type="Proteomes" id="UP000189703">
    <property type="component" value="Unplaced"/>
</dbReference>
<dbReference type="KEGG" id="nnu:109115227"/>
<sequence>MTAPQGFATTDSTHVCKLQKSLYGLKQASWMWFEKFTQALTTLGFTQFIADYSLFTTSSKDSFIAILISMDDVIITSNDHARIISLKRHIDNKFGIKDLVPLWFFLGLEVSQSEAGIFLIQHKYAFDIVQETSLQDCKPCLTPKEQQNHLIDATSPPYSDPVQYRRLVGKLVYLTVTRPELSFAINRLSQFMHQPHQEHFDVALRVVRYIKGTLFAGLFFSTSSFLHLQGFCNSDWVSCPLTHRSTTGYLTLLGDSPLSWKTKKQHTVSRSSAEAKYRAMVATSSEIIWLRWVLAKLAVLIFDPPILYCDSKTTLHIAANPVFHEHPKHIEIDYHFVRDLIQCGKLFTAHVSRTSQPDDLFSKATPANHFRDHLSKLGIKDALT</sequence>
<dbReference type="InterPro" id="IPR043502">
    <property type="entry name" value="DNA/RNA_pol_sf"/>
</dbReference>
<dbReference type="InParanoid" id="A0A1U8Q8Z7"/>